<accession>A0A3N4H9K7</accession>
<dbReference type="EMBL" id="ML119941">
    <property type="protein sequence ID" value="RPA71342.1"/>
    <property type="molecule type" value="Genomic_DNA"/>
</dbReference>
<dbReference type="AlphaFoldDB" id="A0A3N4H9K7"/>
<sequence>MSTPQPQTSGYTPEEHLLLNRFRPNSTGIGYLSLEIFANTHFWYDGKCDGYEAIIREGKIFNKDRSKLGKHNGVVSTTAEKDFLRRINQFVDTFYAKTREYGLRDITQHIEVVVCPAGGWLQRQSGCAVPAGSEDSQETKNAVRKALLQYLILTTHFHDKTLAYADANKASTVLKDQTKTWEKERADRWESCEFDRKSPPIVYDYTYANSLSIAELATIISLASPLTRALYQNGEDGCEGDTWSDDWGYFGYCEFLRTYLARRCGFDPEHVAADEELLMSLEERNDEDDEGWVDEDDTWETRKIFHEAVDTGFWRPGYSDKVQQLVQLASEANLSDWSKNEELYTTNGTIGSSSLVKINACLDKSPTAREKEHEQFQAYLGDPEETALFEDDMRRKLNHLAHNGYDSDDEYWGLDPYTRELHERFGM</sequence>
<organism evidence="1 2">
    <name type="scientific">Ascobolus immersus RN42</name>
    <dbReference type="NCBI Taxonomy" id="1160509"/>
    <lineage>
        <taxon>Eukaryota</taxon>
        <taxon>Fungi</taxon>
        <taxon>Dikarya</taxon>
        <taxon>Ascomycota</taxon>
        <taxon>Pezizomycotina</taxon>
        <taxon>Pezizomycetes</taxon>
        <taxon>Pezizales</taxon>
        <taxon>Ascobolaceae</taxon>
        <taxon>Ascobolus</taxon>
    </lineage>
</organism>
<name>A0A3N4H9K7_ASCIM</name>
<keyword evidence="2" id="KW-1185">Reference proteome</keyword>
<proteinExistence type="predicted"/>
<evidence type="ECO:0000313" key="1">
    <source>
        <dbReference type="EMBL" id="RPA71342.1"/>
    </source>
</evidence>
<gene>
    <name evidence="1" type="ORF">BJ508DRAFT_382065</name>
</gene>
<dbReference type="Proteomes" id="UP000275078">
    <property type="component" value="Unassembled WGS sequence"/>
</dbReference>
<reference evidence="1 2" key="1">
    <citation type="journal article" date="2018" name="Nat. Ecol. Evol.">
        <title>Pezizomycetes genomes reveal the molecular basis of ectomycorrhizal truffle lifestyle.</title>
        <authorList>
            <person name="Murat C."/>
            <person name="Payen T."/>
            <person name="Noel B."/>
            <person name="Kuo A."/>
            <person name="Morin E."/>
            <person name="Chen J."/>
            <person name="Kohler A."/>
            <person name="Krizsan K."/>
            <person name="Balestrini R."/>
            <person name="Da Silva C."/>
            <person name="Montanini B."/>
            <person name="Hainaut M."/>
            <person name="Levati E."/>
            <person name="Barry K.W."/>
            <person name="Belfiori B."/>
            <person name="Cichocki N."/>
            <person name="Clum A."/>
            <person name="Dockter R.B."/>
            <person name="Fauchery L."/>
            <person name="Guy J."/>
            <person name="Iotti M."/>
            <person name="Le Tacon F."/>
            <person name="Lindquist E.A."/>
            <person name="Lipzen A."/>
            <person name="Malagnac F."/>
            <person name="Mello A."/>
            <person name="Molinier V."/>
            <person name="Miyauchi S."/>
            <person name="Poulain J."/>
            <person name="Riccioni C."/>
            <person name="Rubini A."/>
            <person name="Sitrit Y."/>
            <person name="Splivallo R."/>
            <person name="Traeger S."/>
            <person name="Wang M."/>
            <person name="Zifcakova L."/>
            <person name="Wipf D."/>
            <person name="Zambonelli A."/>
            <person name="Paolocci F."/>
            <person name="Nowrousian M."/>
            <person name="Ottonello S."/>
            <person name="Baldrian P."/>
            <person name="Spatafora J.W."/>
            <person name="Henrissat B."/>
            <person name="Nagy L.G."/>
            <person name="Aury J.M."/>
            <person name="Wincker P."/>
            <person name="Grigoriev I.V."/>
            <person name="Bonfante P."/>
            <person name="Martin F.M."/>
        </authorList>
    </citation>
    <scope>NUCLEOTIDE SEQUENCE [LARGE SCALE GENOMIC DNA]</scope>
    <source>
        <strain evidence="1 2">RN42</strain>
    </source>
</reference>
<evidence type="ECO:0000313" key="2">
    <source>
        <dbReference type="Proteomes" id="UP000275078"/>
    </source>
</evidence>
<protein>
    <submittedName>
        <fullName evidence="1">Uncharacterized protein</fullName>
    </submittedName>
</protein>